<protein>
    <recommendedName>
        <fullName evidence="3">Cytosolic protein</fullName>
    </recommendedName>
</protein>
<evidence type="ECO:0000313" key="2">
    <source>
        <dbReference type="Proteomes" id="UP000019102"/>
    </source>
</evidence>
<dbReference type="Gene3D" id="1.10.287.760">
    <property type="entry name" value="YqgQ-like"/>
    <property type="match status" value="1"/>
</dbReference>
<proteinExistence type="predicted"/>
<dbReference type="Proteomes" id="UP000019102">
    <property type="component" value="Unassembled WGS sequence"/>
</dbReference>
<keyword evidence="2" id="KW-1185">Reference proteome</keyword>
<comment type="caution">
    <text evidence="1">The sequence shown here is derived from an EMBL/GenBank/DDBJ whole genome shotgun (WGS) entry which is preliminary data.</text>
</comment>
<dbReference type="AlphaFoldDB" id="W4VEG7"/>
<accession>W4VEG7</accession>
<dbReference type="SUPFAM" id="SSF158379">
    <property type="entry name" value="YqgQ-like"/>
    <property type="match status" value="1"/>
</dbReference>
<dbReference type="InterPro" id="IPR009256">
    <property type="entry name" value="YqgQ-like"/>
</dbReference>
<name>W4VEG7_9BACI</name>
<dbReference type="eggNOG" id="COG4483">
    <property type="taxonomic scope" value="Bacteria"/>
</dbReference>
<dbReference type="InterPro" id="IPR023164">
    <property type="entry name" value="YqgQ-like_sf"/>
</dbReference>
<organism evidence="1 2">
    <name type="scientific">Gracilibacillus boraciitolerans JCM 21714</name>
    <dbReference type="NCBI Taxonomy" id="1298598"/>
    <lineage>
        <taxon>Bacteria</taxon>
        <taxon>Bacillati</taxon>
        <taxon>Bacillota</taxon>
        <taxon>Bacilli</taxon>
        <taxon>Bacillales</taxon>
        <taxon>Bacillaceae</taxon>
        <taxon>Gracilibacillus</taxon>
    </lineage>
</organism>
<evidence type="ECO:0008006" key="3">
    <source>
        <dbReference type="Google" id="ProtNLM"/>
    </source>
</evidence>
<reference evidence="1 2" key="1">
    <citation type="journal article" date="2014" name="Genome Announc.">
        <title>Draft Genome Sequence of the Boron-Tolerant and Moderately Halotolerant Bacterium Gracilibacillus boraciitolerans JCM 21714T.</title>
        <authorList>
            <person name="Ahmed I."/>
            <person name="Oshima K."/>
            <person name="Suda W."/>
            <person name="Kitamura K."/>
            <person name="Iida T."/>
            <person name="Ohmori Y."/>
            <person name="Fujiwara T."/>
            <person name="Hattori M."/>
            <person name="Ohkuma M."/>
        </authorList>
    </citation>
    <scope>NUCLEOTIDE SEQUENCE [LARGE SCALE GENOMIC DNA]</scope>
    <source>
        <strain evidence="1 2">JCM 21714</strain>
    </source>
</reference>
<dbReference type="STRING" id="1298598.JCM21714_149"/>
<dbReference type="EMBL" id="BAVS01000001">
    <property type="protein sequence ID" value="GAE91208.1"/>
    <property type="molecule type" value="Genomic_DNA"/>
</dbReference>
<sequence length="63" mass="7553">MESIYDLRKLLLKFGTIIYIGDRLADLELMEEELNELYQMKMISNEEFIQGSLLLIREKEKIK</sequence>
<dbReference type="RefSeq" id="WP_035720879.1">
    <property type="nucleotide sequence ID" value="NZ_BAVS01000001.1"/>
</dbReference>
<dbReference type="Pfam" id="PF06014">
    <property type="entry name" value="YqgQ-like"/>
    <property type="match status" value="1"/>
</dbReference>
<gene>
    <name evidence="1" type="ORF">JCM21714_149</name>
</gene>
<evidence type="ECO:0000313" key="1">
    <source>
        <dbReference type="EMBL" id="GAE91208.1"/>
    </source>
</evidence>